<name>A0AC35U325_9BILA</name>
<reference evidence="2" key="1">
    <citation type="submission" date="2016-11" db="UniProtKB">
        <authorList>
            <consortium name="WormBaseParasite"/>
        </authorList>
    </citation>
    <scope>IDENTIFICATION</scope>
    <source>
        <strain evidence="2">KR3021</strain>
    </source>
</reference>
<evidence type="ECO:0000313" key="1">
    <source>
        <dbReference type="Proteomes" id="UP000095286"/>
    </source>
</evidence>
<protein>
    <submittedName>
        <fullName evidence="2">G_PROTEIN_RECEP_F1_2 domain-containing protein</fullName>
    </submittedName>
</protein>
<dbReference type="Proteomes" id="UP000095286">
    <property type="component" value="Unplaced"/>
</dbReference>
<accession>A0AC35U325</accession>
<sequence>MSEFNTRGVDVEMNDAIDIENDENGNSSIHTSEVINSEVDEAINDNVVTLAEPMSRWSSSITLTKYLEENIDAVEHGYSVLAGLYAITLIIFAFSLEILSVQVNIRWTAPIIFATCMHCVAIAYFLFSNLFIIYPQWWNYSLSILVDYCKLDPKIQEKLELEKASHTESSESMEDMFLEHNAVLTFSKQQPYLPEAFNSESTYDLFYDLSTILITCVVEYSIIGAAIFFVTWKEFEHTDRDAPYKAKRKSHIKIDCSNSFFGLFTGIAFLSACLTSIAIYYSLYIFLACRLKMKSAEAKMTRPGKQMITTLLISNIGLFFYSTLEGTKTMFTESAIFDIPTFTSILYAVSPLVVFFRFHSSVYFAEVWKHCYSTKSHHGGSTAIHSRATTISRRVSYAHDVL</sequence>
<dbReference type="WBParaSite" id="RSKR_0000698900.1">
    <property type="protein sequence ID" value="RSKR_0000698900.1"/>
    <property type="gene ID" value="RSKR_0000698900"/>
</dbReference>
<organism evidence="1 2">
    <name type="scientific">Rhabditophanes sp. KR3021</name>
    <dbReference type="NCBI Taxonomy" id="114890"/>
    <lineage>
        <taxon>Eukaryota</taxon>
        <taxon>Metazoa</taxon>
        <taxon>Ecdysozoa</taxon>
        <taxon>Nematoda</taxon>
        <taxon>Chromadorea</taxon>
        <taxon>Rhabditida</taxon>
        <taxon>Tylenchina</taxon>
        <taxon>Panagrolaimomorpha</taxon>
        <taxon>Strongyloidoidea</taxon>
        <taxon>Alloionematidae</taxon>
        <taxon>Rhabditophanes</taxon>
    </lineage>
</organism>
<evidence type="ECO:0000313" key="2">
    <source>
        <dbReference type="WBParaSite" id="RSKR_0000698900.1"/>
    </source>
</evidence>
<proteinExistence type="predicted"/>